<dbReference type="AlphaFoldDB" id="I0EQW5"/>
<evidence type="ECO:0000313" key="3">
    <source>
        <dbReference type="Proteomes" id="UP000005013"/>
    </source>
</evidence>
<dbReference type="RefSeq" id="WP_014658861.1">
    <property type="nucleotide sequence ID" value="NC_017735.1"/>
</dbReference>
<proteinExistence type="predicted"/>
<dbReference type="KEGG" id="hcm:HCD_01510"/>
<organism evidence="2 3">
    <name type="scientific">Helicobacter cetorum (strain ATCC BAA-540 / CCUG 52418 / MIT 99-5656)</name>
    <dbReference type="NCBI Taxonomy" id="1163745"/>
    <lineage>
        <taxon>Bacteria</taxon>
        <taxon>Pseudomonadati</taxon>
        <taxon>Campylobacterota</taxon>
        <taxon>Epsilonproteobacteria</taxon>
        <taxon>Campylobacterales</taxon>
        <taxon>Helicobacteraceae</taxon>
        <taxon>Helicobacter</taxon>
    </lineage>
</organism>
<feature type="chain" id="PRO_5003625863" evidence="1">
    <location>
        <begin position="21"/>
        <end position="247"/>
    </location>
</feature>
<keyword evidence="1" id="KW-0732">Signal</keyword>
<dbReference type="InterPro" id="IPR002718">
    <property type="entry name" value="OMP_Helicobacter"/>
</dbReference>
<name>I0EQW5_HELCM</name>
<protein>
    <submittedName>
        <fullName evidence="2">Outer membrane protein 8</fullName>
    </submittedName>
</protein>
<evidence type="ECO:0000313" key="2">
    <source>
        <dbReference type="EMBL" id="AFI05334.1"/>
    </source>
</evidence>
<dbReference type="HOGENOM" id="CLU_026212_5_1_7"/>
<dbReference type="PRINTS" id="PR01776">
    <property type="entry name" value="HPOMPFAMILY"/>
</dbReference>
<dbReference type="EMBL" id="CP003481">
    <property type="protein sequence ID" value="AFI05334.1"/>
    <property type="molecule type" value="Genomic_DNA"/>
</dbReference>
<gene>
    <name evidence="2" type="ordered locus">HCD_01510</name>
</gene>
<dbReference type="Proteomes" id="UP000005013">
    <property type="component" value="Chromosome"/>
</dbReference>
<dbReference type="PATRIC" id="fig|1163745.3.peg.321"/>
<feature type="signal peptide" evidence="1">
    <location>
        <begin position="1"/>
        <end position="20"/>
    </location>
</feature>
<dbReference type="Pfam" id="PF01856">
    <property type="entry name" value="HP_OMP"/>
    <property type="match status" value="1"/>
</dbReference>
<reference evidence="2 3" key="1">
    <citation type="journal article" date="2013" name="PLoS ONE">
        <title>Sequence Divergence and Conservation in Genomes ofHelicobacter cetorum Strains from a Dolphin and a Whale.</title>
        <authorList>
            <person name="Kersulyte D."/>
            <person name="Rossi M."/>
            <person name="Berg D.E."/>
        </authorList>
    </citation>
    <scope>NUCLEOTIDE SEQUENCE [LARGE SCALE GENOMIC DNA]</scope>
    <source>
        <strain evidence="2 3">MIT 99-5656</strain>
    </source>
</reference>
<dbReference type="OrthoDB" id="5319509at2"/>
<accession>I0EQW5</accession>
<evidence type="ECO:0000256" key="1">
    <source>
        <dbReference type="SAM" id="SignalP"/>
    </source>
</evidence>
<keyword evidence="3" id="KW-1185">Reference proteome</keyword>
<sequence>MKKFLKISCQLALVLSFVYAEQSGFFVSGSYEVGQAYYNDKLVIDKQPDFNRHQKQATQGFGVGIGYKQLFGQKGWAGLRYYGFYDWAEVNFGIQHFAPGSHLQANGGLNSNMNINTYGAGIDLLVNFVNLEHFSMGLYGGMGVGGTTWKPQAKNRDLVWTTTLNEEQGKRLFNGDHNANVELRNTVFQWFFNFGVRSVIYKHTGLELGFKIPMAKTPYLNMVDGDSSYKETFKRLYSFNVSYYLTF</sequence>